<dbReference type="Gene3D" id="1.10.10.10">
    <property type="entry name" value="Winged helix-like DNA-binding domain superfamily/Winged helix DNA-binding domain"/>
    <property type="match status" value="1"/>
</dbReference>
<dbReference type="SUPFAM" id="SSF46894">
    <property type="entry name" value="C-terminal effector domain of the bipartite response regulators"/>
    <property type="match status" value="1"/>
</dbReference>
<feature type="domain" description="HTH luxR-type" evidence="4">
    <location>
        <begin position="218"/>
        <end position="283"/>
    </location>
</feature>
<dbReference type="PANTHER" id="PTHR44688:SF16">
    <property type="entry name" value="DNA-BINDING TRANSCRIPTIONAL ACTIVATOR DEVR_DOSR"/>
    <property type="match status" value="1"/>
</dbReference>
<protein>
    <submittedName>
        <fullName evidence="5">Regulatory protein, luxR family</fullName>
    </submittedName>
</protein>
<dbReference type="InterPro" id="IPR036388">
    <property type="entry name" value="WH-like_DNA-bd_sf"/>
</dbReference>
<evidence type="ECO:0000313" key="5">
    <source>
        <dbReference type="EMBL" id="SMH32687.1"/>
    </source>
</evidence>
<dbReference type="Pfam" id="PF00196">
    <property type="entry name" value="GerE"/>
    <property type="match status" value="1"/>
</dbReference>
<evidence type="ECO:0000256" key="1">
    <source>
        <dbReference type="ARBA" id="ARBA00023015"/>
    </source>
</evidence>
<evidence type="ECO:0000259" key="4">
    <source>
        <dbReference type="PROSITE" id="PS50043"/>
    </source>
</evidence>
<dbReference type="PRINTS" id="PR00038">
    <property type="entry name" value="HTHLUXR"/>
</dbReference>
<dbReference type="InterPro" id="IPR016032">
    <property type="entry name" value="Sig_transdc_resp-reg_C-effctor"/>
</dbReference>
<dbReference type="EMBL" id="FXBL01000004">
    <property type="protein sequence ID" value="SMH32687.1"/>
    <property type="molecule type" value="Genomic_DNA"/>
</dbReference>
<evidence type="ECO:0000313" key="6">
    <source>
        <dbReference type="Proteomes" id="UP000193083"/>
    </source>
</evidence>
<dbReference type="OrthoDB" id="9782655at2"/>
<keyword evidence="2" id="KW-0238">DNA-binding</keyword>
<evidence type="ECO:0000256" key="2">
    <source>
        <dbReference type="ARBA" id="ARBA00023125"/>
    </source>
</evidence>
<dbReference type="Gene3D" id="3.30.450.40">
    <property type="match status" value="1"/>
</dbReference>
<dbReference type="SUPFAM" id="SSF55781">
    <property type="entry name" value="GAF domain-like"/>
    <property type="match status" value="1"/>
</dbReference>
<dbReference type="CDD" id="cd06170">
    <property type="entry name" value="LuxR_C_like"/>
    <property type="match status" value="1"/>
</dbReference>
<name>A0A1X7N7R6_9HYPH</name>
<dbReference type="Proteomes" id="UP000193083">
    <property type="component" value="Unassembled WGS sequence"/>
</dbReference>
<dbReference type="SMART" id="SM00421">
    <property type="entry name" value="HTH_LUXR"/>
    <property type="match status" value="1"/>
</dbReference>
<proteinExistence type="predicted"/>
<gene>
    <name evidence="5" type="ORF">SAMN02982922_1314</name>
</gene>
<dbReference type="AlphaFoldDB" id="A0A1X7N7R6"/>
<accession>A0A1X7N7R6</accession>
<organism evidence="5 6">
    <name type="scientific">Mesorhizobium australicum</name>
    <dbReference type="NCBI Taxonomy" id="536018"/>
    <lineage>
        <taxon>Bacteria</taxon>
        <taxon>Pseudomonadati</taxon>
        <taxon>Pseudomonadota</taxon>
        <taxon>Alphaproteobacteria</taxon>
        <taxon>Hyphomicrobiales</taxon>
        <taxon>Phyllobacteriaceae</taxon>
        <taxon>Mesorhizobium</taxon>
    </lineage>
</organism>
<dbReference type="PROSITE" id="PS50043">
    <property type="entry name" value="HTH_LUXR_2"/>
    <property type="match status" value="1"/>
</dbReference>
<dbReference type="GO" id="GO:0006355">
    <property type="term" value="P:regulation of DNA-templated transcription"/>
    <property type="evidence" value="ECO:0007669"/>
    <property type="project" value="InterPro"/>
</dbReference>
<dbReference type="RefSeq" id="WP_085463414.1">
    <property type="nucleotide sequence ID" value="NZ_FXBL01000004.1"/>
</dbReference>
<reference evidence="5 6" key="1">
    <citation type="submission" date="2017-04" db="EMBL/GenBank/DDBJ databases">
        <authorList>
            <person name="Afonso C.L."/>
            <person name="Miller P.J."/>
            <person name="Scott M.A."/>
            <person name="Spackman E."/>
            <person name="Goraichik I."/>
            <person name="Dimitrov K.M."/>
            <person name="Suarez D.L."/>
            <person name="Swayne D.E."/>
        </authorList>
    </citation>
    <scope>NUCLEOTIDE SEQUENCE [LARGE SCALE GENOMIC DNA]</scope>
    <source>
        <strain evidence="5 6">B5P</strain>
    </source>
</reference>
<sequence>MNAIAVPDAAENRPLAHAVPRTSSRLAAHSSAVERHRKMLRSRLIDRNVGAVPSAMLDCAAHMLLYLDDPAGLQRAVLRHLLEKLDASRTDIGLGSPDEPMHRIAVEEWRDGVPDRAQSREVPNRHPAVQIVWRSNGAVYLDIQNDPVLGTLRTATLGRGVRAKLACRIQDGGRVIGMVCVDAREPRGDWNGQARDYLNTMTETFIAPILRASLDCVEGRAPMPLTTAEMAVARLVAAGMTDKQVGKTLGKSPNTIDNQLRSIRAKLNVANRTQLANACWALL</sequence>
<keyword evidence="1" id="KW-0805">Transcription regulation</keyword>
<evidence type="ECO:0000256" key="3">
    <source>
        <dbReference type="ARBA" id="ARBA00023163"/>
    </source>
</evidence>
<dbReference type="PANTHER" id="PTHR44688">
    <property type="entry name" value="DNA-BINDING TRANSCRIPTIONAL ACTIVATOR DEVR_DOSR"/>
    <property type="match status" value="1"/>
</dbReference>
<keyword evidence="6" id="KW-1185">Reference proteome</keyword>
<dbReference type="InterPro" id="IPR000792">
    <property type="entry name" value="Tscrpt_reg_LuxR_C"/>
</dbReference>
<dbReference type="GO" id="GO:0003677">
    <property type="term" value="F:DNA binding"/>
    <property type="evidence" value="ECO:0007669"/>
    <property type="project" value="UniProtKB-KW"/>
</dbReference>
<keyword evidence="3" id="KW-0804">Transcription</keyword>
<dbReference type="InterPro" id="IPR029016">
    <property type="entry name" value="GAF-like_dom_sf"/>
</dbReference>